<name>A0A2H1V3K5_SPOFR</name>
<protein>
    <submittedName>
        <fullName evidence="2">SFRICE_012600</fullName>
    </submittedName>
</protein>
<accession>A0A2H1V3K5</accession>
<dbReference type="EMBL" id="ODYU01000499">
    <property type="protein sequence ID" value="SOQ35379.1"/>
    <property type="molecule type" value="Genomic_DNA"/>
</dbReference>
<evidence type="ECO:0000256" key="1">
    <source>
        <dbReference type="SAM" id="MobiDB-lite"/>
    </source>
</evidence>
<reference evidence="2" key="1">
    <citation type="submission" date="2016-07" db="EMBL/GenBank/DDBJ databases">
        <authorList>
            <person name="Bretaudeau A."/>
        </authorList>
    </citation>
    <scope>NUCLEOTIDE SEQUENCE</scope>
    <source>
        <strain evidence="2">Rice</strain>
        <tissue evidence="2">Whole body</tissue>
    </source>
</reference>
<dbReference type="AlphaFoldDB" id="A0A2H1V3K5"/>
<gene>
    <name evidence="2" type="ORF">SFRICE_012600</name>
</gene>
<sequence length="78" mass="8296">MFGGRLTHPQQRSIAQLWGKSTVTGKLAIGSPDGKQSPPPMDIQNPRGVTSMGESCVGPNDLTAASTLHSPYYVFRPA</sequence>
<feature type="region of interest" description="Disordered" evidence="1">
    <location>
        <begin position="25"/>
        <end position="53"/>
    </location>
</feature>
<evidence type="ECO:0000313" key="2">
    <source>
        <dbReference type="EMBL" id="SOQ35379.1"/>
    </source>
</evidence>
<proteinExistence type="predicted"/>
<organism evidence="2">
    <name type="scientific">Spodoptera frugiperda</name>
    <name type="common">Fall armyworm</name>
    <dbReference type="NCBI Taxonomy" id="7108"/>
    <lineage>
        <taxon>Eukaryota</taxon>
        <taxon>Metazoa</taxon>
        <taxon>Ecdysozoa</taxon>
        <taxon>Arthropoda</taxon>
        <taxon>Hexapoda</taxon>
        <taxon>Insecta</taxon>
        <taxon>Pterygota</taxon>
        <taxon>Neoptera</taxon>
        <taxon>Endopterygota</taxon>
        <taxon>Lepidoptera</taxon>
        <taxon>Glossata</taxon>
        <taxon>Ditrysia</taxon>
        <taxon>Noctuoidea</taxon>
        <taxon>Noctuidae</taxon>
        <taxon>Amphipyrinae</taxon>
        <taxon>Spodoptera</taxon>
    </lineage>
</organism>